<feature type="compositionally biased region" description="Basic and acidic residues" evidence="1">
    <location>
        <begin position="120"/>
        <end position="130"/>
    </location>
</feature>
<dbReference type="Pfam" id="PF20066">
    <property type="entry name" value="Glyoxalase_8"/>
    <property type="match status" value="1"/>
</dbReference>
<dbReference type="PATRIC" id="fig|35806.4.peg.3208"/>
<evidence type="ECO:0000256" key="1">
    <source>
        <dbReference type="SAM" id="MobiDB-lite"/>
    </source>
</evidence>
<evidence type="ECO:0000313" key="3">
    <source>
        <dbReference type="EMBL" id="BAQ70268.1"/>
    </source>
</evidence>
<protein>
    <recommendedName>
        <fullName evidence="2">Glyoxalase-related protein domain-containing protein</fullName>
    </recommendedName>
</protein>
<dbReference type="Proteomes" id="UP000064912">
    <property type="component" value="Chromosome"/>
</dbReference>
<organism evidence="3 4">
    <name type="scientific">Rhodovulum sulfidophilum</name>
    <name type="common">Rhodobacter sulfidophilus</name>
    <dbReference type="NCBI Taxonomy" id="35806"/>
    <lineage>
        <taxon>Bacteria</taxon>
        <taxon>Pseudomonadati</taxon>
        <taxon>Pseudomonadota</taxon>
        <taxon>Alphaproteobacteria</taxon>
        <taxon>Rhodobacterales</taxon>
        <taxon>Paracoccaceae</taxon>
        <taxon>Rhodovulum</taxon>
    </lineage>
</organism>
<feature type="domain" description="Glyoxalase-related protein" evidence="2">
    <location>
        <begin position="3"/>
        <end position="139"/>
    </location>
</feature>
<dbReference type="InterPro" id="IPR045517">
    <property type="entry name" value="Glyoxalase_8"/>
</dbReference>
<feature type="region of interest" description="Disordered" evidence="1">
    <location>
        <begin position="120"/>
        <end position="143"/>
    </location>
</feature>
<proteinExistence type="predicted"/>
<evidence type="ECO:0000313" key="4">
    <source>
        <dbReference type="Proteomes" id="UP000064912"/>
    </source>
</evidence>
<name>A0A0D6B551_RHOSU</name>
<gene>
    <name evidence="3" type="ORF">NHU_03124</name>
</gene>
<dbReference type="EMBL" id="AP014800">
    <property type="protein sequence ID" value="BAQ70268.1"/>
    <property type="molecule type" value="Genomic_DNA"/>
</dbReference>
<evidence type="ECO:0000259" key="2">
    <source>
        <dbReference type="Pfam" id="PF20066"/>
    </source>
</evidence>
<dbReference type="eggNOG" id="ENOG5032RRC">
    <property type="taxonomic scope" value="Bacteria"/>
</dbReference>
<sequence>MTQPSLETVKTQAKALRQALQAQGTAISHAQALEFIARQYGARDWNTLHARLGQRNAPAELALGTKVTGRYLGQAYSGLIVALSGPSGNRHVEIALDQPIDTVRFDSFSNWRHRIRGTISEDGRSSRKTSDGSPHLTVDIAPS</sequence>
<dbReference type="KEGG" id="rsu:NHU_03124"/>
<reference evidence="3 4" key="1">
    <citation type="submission" date="2015-02" db="EMBL/GenBank/DDBJ databases">
        <title>Genome sequene of Rhodovulum sulfidophilum DSM 2351.</title>
        <authorList>
            <person name="Nagao N."/>
        </authorList>
    </citation>
    <scope>NUCLEOTIDE SEQUENCE [LARGE SCALE GENOMIC DNA]</scope>
    <source>
        <strain evidence="3 4">DSM 2351</strain>
    </source>
</reference>
<dbReference type="AlphaFoldDB" id="A0A0D6B551"/>
<accession>A0A0D6B551</accession>